<comment type="similarity">
    <text evidence="1">Belongs to the FHY3/FAR1 family.</text>
</comment>
<keyword evidence="4" id="KW-0862">Zinc</keyword>
<accession>A0A3Q7XUZ4</accession>
<reference evidence="8" key="1">
    <citation type="journal article" date="2013" name="Nat. Biotechnol.">
        <title>Draft genome sequence of chickpea (Cicer arietinum) provides a resource for trait improvement.</title>
        <authorList>
            <person name="Varshney R.K."/>
            <person name="Song C."/>
            <person name="Saxena R.K."/>
            <person name="Azam S."/>
            <person name="Yu S."/>
            <person name="Sharpe A.G."/>
            <person name="Cannon S."/>
            <person name="Baek J."/>
            <person name="Rosen B.D."/>
            <person name="Tar'an B."/>
            <person name="Millan T."/>
            <person name="Zhang X."/>
            <person name="Ramsay L.D."/>
            <person name="Iwata A."/>
            <person name="Wang Y."/>
            <person name="Nelson W."/>
            <person name="Farmer A.D."/>
            <person name="Gaur P.M."/>
            <person name="Soderlund C."/>
            <person name="Penmetsa R.V."/>
            <person name="Xu C."/>
            <person name="Bharti A.K."/>
            <person name="He W."/>
            <person name="Winter P."/>
            <person name="Zhao S."/>
            <person name="Hane J.K."/>
            <person name="Carrasquilla-Garcia N."/>
            <person name="Condie J.A."/>
            <person name="Upadhyaya H.D."/>
            <person name="Luo M.C."/>
            <person name="Thudi M."/>
            <person name="Gowda C.L."/>
            <person name="Singh N.P."/>
            <person name="Lichtenzveig J."/>
            <person name="Gali K.K."/>
            <person name="Rubio J."/>
            <person name="Nadarajan N."/>
            <person name="Dolezel J."/>
            <person name="Bansal K.C."/>
            <person name="Xu X."/>
            <person name="Edwards D."/>
            <person name="Zhang G."/>
            <person name="Kahl G."/>
            <person name="Gil J."/>
            <person name="Singh K.B."/>
            <person name="Datta S.K."/>
            <person name="Jackson S.A."/>
            <person name="Wang J."/>
            <person name="Cook D.R."/>
        </authorList>
    </citation>
    <scope>NUCLEOTIDE SEQUENCE [LARGE SCALE GENOMIC DNA]</scope>
    <source>
        <strain evidence="8">cv. CDC Frontier</strain>
    </source>
</reference>
<dbReference type="OrthoDB" id="641338at2759"/>
<dbReference type="Proteomes" id="UP000087171">
    <property type="component" value="Chromosome Ca1"/>
</dbReference>
<feature type="region of interest" description="Disordered" evidence="6">
    <location>
        <begin position="902"/>
        <end position="921"/>
    </location>
</feature>
<dbReference type="InterPro" id="IPR031052">
    <property type="entry name" value="FHY3/FAR1"/>
</dbReference>
<feature type="compositionally biased region" description="Basic and acidic residues" evidence="6">
    <location>
        <begin position="18"/>
        <end position="30"/>
    </location>
</feature>
<dbReference type="Pfam" id="PF03101">
    <property type="entry name" value="FAR1"/>
    <property type="match status" value="2"/>
</dbReference>
<keyword evidence="2" id="KW-0479">Metal-binding</keyword>
<dbReference type="InterPro" id="IPR006564">
    <property type="entry name" value="Znf_PMZ"/>
</dbReference>
<evidence type="ECO:0000256" key="1">
    <source>
        <dbReference type="ARBA" id="ARBA00005889"/>
    </source>
</evidence>
<dbReference type="PANTHER" id="PTHR31669">
    <property type="entry name" value="PROTEIN FAR1-RELATED SEQUENCE 10-RELATED"/>
    <property type="match status" value="1"/>
</dbReference>
<evidence type="ECO:0000256" key="5">
    <source>
        <dbReference type="PROSITE-ProRule" id="PRU00325"/>
    </source>
</evidence>
<protein>
    <submittedName>
        <fullName evidence="9">Uncharacterized protein LOC101503771</fullName>
    </submittedName>
</protein>
<dbReference type="InterPro" id="IPR007527">
    <property type="entry name" value="Znf_SWIM"/>
</dbReference>
<dbReference type="RefSeq" id="XP_027192103.1">
    <property type="nucleotide sequence ID" value="XM_027336302.1"/>
</dbReference>
<dbReference type="GO" id="GO:0008270">
    <property type="term" value="F:zinc ion binding"/>
    <property type="evidence" value="ECO:0007669"/>
    <property type="project" value="UniProtKB-KW"/>
</dbReference>
<evidence type="ECO:0000259" key="7">
    <source>
        <dbReference type="PROSITE" id="PS50966"/>
    </source>
</evidence>
<feature type="compositionally biased region" description="Acidic residues" evidence="6">
    <location>
        <begin position="1"/>
        <end position="12"/>
    </location>
</feature>
<feature type="region of interest" description="Disordered" evidence="6">
    <location>
        <begin position="857"/>
        <end position="877"/>
    </location>
</feature>
<gene>
    <name evidence="9" type="primary">LOC101503771</name>
</gene>
<dbReference type="SMART" id="SM00575">
    <property type="entry name" value="ZnF_PMZ"/>
    <property type="match status" value="2"/>
</dbReference>
<dbReference type="PaxDb" id="3827-XP_004486559.1"/>
<evidence type="ECO:0000256" key="3">
    <source>
        <dbReference type="ARBA" id="ARBA00022771"/>
    </source>
</evidence>
<evidence type="ECO:0000256" key="2">
    <source>
        <dbReference type="ARBA" id="ARBA00022723"/>
    </source>
</evidence>
<keyword evidence="3 5" id="KW-0863">Zinc-finger</keyword>
<dbReference type="STRING" id="3827.A0A3Q7XUZ4"/>
<evidence type="ECO:0000313" key="8">
    <source>
        <dbReference type="Proteomes" id="UP000087171"/>
    </source>
</evidence>
<feature type="region of interest" description="Disordered" evidence="6">
    <location>
        <begin position="1"/>
        <end position="30"/>
    </location>
</feature>
<sequence length="1386" mass="159791">MVMSELDGEELVTVDVESQPRQEEAEDEHHLTMDDTSMCCEQLQDGECIEIMKDEDGALVGLDCQNDLSEGRKDFVAPAVGMEFESYEDAYNYYICYAKEVGFRVRVKNSWFKRNSREKYGAVLCCSSQGFKRIKDVSNLRKETRTGCPAMIRMRLVESQRWRIREVTLEHNHILGAKTHKSAKKMGSGTKMKLLPSSDAEVQTVKLYRALVIDAGGNGVSNSNARDDKIFSEYFNKLSLRKGDTQAIYNFLCRMQLTNPNFFYLMDLNDEGQLRNAFWADGRSRAACGYFSDVIYFDNAYLSNKYEIPLVAFVGINHHGQSVLLGCGLLAGETTKSYTWLFRTWATCMSVCSPQTIITDRCKALQNAIAEVFPRSHHCFGLSLIMKKVPEKLGGLRNYDAIKKALIKAVYETLKVIEFEAAWGFLIQRFGVSDHEWLHSLYEDRVHWAPVYLKDKFFAGMSATHHGESISPFFDKYVHKQTSLKEFLDKYELALHKKLKEESSADIESRSSNPLLKTKCSFELQLSRMYTKEIFRKFQFEVEEMFSCFGTTQLHVDGPIIIFLVKERIMIEGNKREIKDFEVLYSRTAGEVRCICCCFNFYGYLCRHALCVLNFNGVEEVPPKYILSRWKKDYKRLYIPDHSSGSSDDTDSIQWSNKLFRSALQAVEEGIISLDHYNVALQAFEESLNKVHDVEQRQETLIDDASPNSEQLLEVVDEGNELENDCSQLFEIDGSELENGRDETIVVGSHSGESQGKDCAPPVVGMEFETYDDAYNYYNSYAREIGFAIRVKSSWAKRNSKEKRGAVLCCNCEGFKTVKEVNSHRKETRTGCLAMVRLRLVESSRWRVDEVKIEHNHSFDPERAQNSKSHKRIDSGAKRKIEPTLDVEVRTIKLYRMPNADASSYGSLSSNEGGTSNNNNFSRRLKLKKGDAELISKYFCHRQLASPNFFYVMDLNDDGQMKNIFWIDSRSRAAYSYFGDVVAFDTTYLSNNYEIPLVAFVGVNHHGQSVLLGCGLLADETFETYIWLFRAWLTCMSGRPPQTIVTNQCKTMQNAIAEVFPRAHHRICLSQVIQSILGCLVQFQVYETFQMALTKVIYDPKTIDEFERDWDALTQHFGIINHEKLQNLHEEREHWAPVYSKDTFLAGISDYEKGESVIPFFKGHVHQQTSLKEFFEIYELVQQKKQKTEALNDLESQNSNPSLKTRCYYELQLSKLYTNAIFSKFQDEVVMMSSCFCISQIQTNESLVTYMVKEHQGEEEPVRDDRHFEVIYDKAVTEVRCICSCVNFKGYLCRHALYILNYNGVEEIPCQYILSRWRKDFKRLYVPHLSSDNIDVTNPVQCFDHLYKRAMQVVEEGMVSQNHYMVSWQAFKESLNKIRLVADKIE</sequence>
<proteinExistence type="inferred from homology"/>
<dbReference type="PROSITE" id="PS50966">
    <property type="entry name" value="ZF_SWIM"/>
    <property type="match status" value="2"/>
</dbReference>
<dbReference type="GO" id="GO:0006355">
    <property type="term" value="P:regulation of DNA-templated transcription"/>
    <property type="evidence" value="ECO:0007669"/>
    <property type="project" value="InterPro"/>
</dbReference>
<reference evidence="9" key="2">
    <citation type="submission" date="2025-08" db="UniProtKB">
        <authorList>
            <consortium name="RefSeq"/>
        </authorList>
    </citation>
    <scope>IDENTIFICATION</scope>
    <source>
        <tissue evidence="9">Etiolated seedlings</tissue>
    </source>
</reference>
<organism evidence="8 9">
    <name type="scientific">Cicer arietinum</name>
    <name type="common">Chickpea</name>
    <name type="synonym">Garbanzo</name>
    <dbReference type="NCBI Taxonomy" id="3827"/>
    <lineage>
        <taxon>Eukaryota</taxon>
        <taxon>Viridiplantae</taxon>
        <taxon>Streptophyta</taxon>
        <taxon>Embryophyta</taxon>
        <taxon>Tracheophyta</taxon>
        <taxon>Spermatophyta</taxon>
        <taxon>Magnoliopsida</taxon>
        <taxon>eudicotyledons</taxon>
        <taxon>Gunneridae</taxon>
        <taxon>Pentapetalae</taxon>
        <taxon>rosids</taxon>
        <taxon>fabids</taxon>
        <taxon>Fabales</taxon>
        <taxon>Fabaceae</taxon>
        <taxon>Papilionoideae</taxon>
        <taxon>50 kb inversion clade</taxon>
        <taxon>NPAAA clade</taxon>
        <taxon>Hologalegina</taxon>
        <taxon>IRL clade</taxon>
        <taxon>Cicereae</taxon>
        <taxon>Cicer</taxon>
    </lineage>
</organism>
<evidence type="ECO:0000256" key="4">
    <source>
        <dbReference type="ARBA" id="ARBA00022833"/>
    </source>
</evidence>
<name>A0A3Q7XUZ4_CICAR</name>
<dbReference type="InterPro" id="IPR004330">
    <property type="entry name" value="FAR1_DNA_bnd_dom"/>
</dbReference>
<evidence type="ECO:0000256" key="6">
    <source>
        <dbReference type="SAM" id="MobiDB-lite"/>
    </source>
</evidence>
<feature type="domain" description="SWIM-type" evidence="7">
    <location>
        <begin position="581"/>
        <end position="617"/>
    </location>
</feature>
<evidence type="ECO:0000313" key="9">
    <source>
        <dbReference type="RefSeq" id="XP_027192103.1"/>
    </source>
</evidence>
<dbReference type="PANTHER" id="PTHR31669:SF228">
    <property type="entry name" value="PROTEIN FAR1-RELATED SEQUENCE 8"/>
    <property type="match status" value="1"/>
</dbReference>
<feature type="domain" description="SWIM-type" evidence="7">
    <location>
        <begin position="1268"/>
        <end position="1304"/>
    </location>
</feature>
<dbReference type="Pfam" id="PF10551">
    <property type="entry name" value="MULE"/>
    <property type="match status" value="2"/>
</dbReference>
<dbReference type="KEGG" id="cam:101503771"/>
<feature type="compositionally biased region" description="Low complexity" evidence="6">
    <location>
        <begin position="906"/>
        <end position="921"/>
    </location>
</feature>
<dbReference type="InterPro" id="IPR018289">
    <property type="entry name" value="MULE_transposase_dom"/>
</dbReference>
<keyword evidence="8" id="KW-1185">Reference proteome</keyword>